<dbReference type="CDD" id="cd09606">
    <property type="entry name" value="M3B_PepF"/>
    <property type="match status" value="1"/>
</dbReference>
<dbReference type="AlphaFoldDB" id="A0A075FGI7"/>
<reference evidence="8" key="1">
    <citation type="journal article" date="2014" name="Genome Biol. Evol.">
        <title>Pangenome evidence for extensive interdomain horizontal transfer affecting lineage core and shell genes in uncultured planktonic thaumarchaeota and euryarchaeota.</title>
        <authorList>
            <person name="Deschamps P."/>
            <person name="Zivanovic Y."/>
            <person name="Moreira D."/>
            <person name="Rodriguez-Valera F."/>
            <person name="Lopez-Garcia P."/>
        </authorList>
    </citation>
    <scope>NUCLEOTIDE SEQUENCE</scope>
</reference>
<dbReference type="Gene3D" id="1.10.1370.30">
    <property type="match status" value="1"/>
</dbReference>
<evidence type="ECO:0000313" key="8">
    <source>
        <dbReference type="EMBL" id="AIE90440.1"/>
    </source>
</evidence>
<dbReference type="GO" id="GO:0046872">
    <property type="term" value="F:metal ion binding"/>
    <property type="evidence" value="ECO:0007669"/>
    <property type="project" value="UniProtKB-KW"/>
</dbReference>
<evidence type="ECO:0000256" key="1">
    <source>
        <dbReference type="ARBA" id="ARBA00001947"/>
    </source>
</evidence>
<organism evidence="8">
    <name type="scientific">uncultured marine group II/III euryarchaeote AD1000_04_B09</name>
    <dbReference type="NCBI Taxonomy" id="1457704"/>
    <lineage>
        <taxon>Archaea</taxon>
        <taxon>Methanobacteriati</taxon>
        <taxon>Methanobacteriota</taxon>
        <taxon>environmental samples</taxon>
    </lineage>
</organism>
<dbReference type="InterPro" id="IPR045090">
    <property type="entry name" value="Pept_M3A_M3B"/>
</dbReference>
<keyword evidence="4" id="KW-0378">Hydrolase</keyword>
<keyword evidence="5" id="KW-0862">Zinc</keyword>
<name>A0A075FGI7_9EURY</name>
<evidence type="ECO:0000256" key="5">
    <source>
        <dbReference type="ARBA" id="ARBA00022833"/>
    </source>
</evidence>
<evidence type="ECO:0000259" key="7">
    <source>
        <dbReference type="Pfam" id="PF01432"/>
    </source>
</evidence>
<evidence type="ECO:0000256" key="6">
    <source>
        <dbReference type="ARBA" id="ARBA00023049"/>
    </source>
</evidence>
<evidence type="ECO:0000256" key="2">
    <source>
        <dbReference type="ARBA" id="ARBA00022670"/>
    </source>
</evidence>
<sequence>MSSNFISEDFDATQWENIEHYTNVLLNRELNCSGCLEDLIKDCSTLAEHVSEAGTLLSIAMTCDTEDPGKRQAYLDFIENVQPKLSEFADAFNRRLAGHPAVDELPSRYDLMIKCIRTDIGIFREENIPLQIEEAKLETEHSTITGAMMVEYDGEEKTLPQMAVYFENTDRIVRESAWRAVVSRMEQDTERLSEIYDELIQIRHLIATNAGFDDYRSYIFQAKHRYDYSLADCLQFHDSIESVCMPLMHRINEERRVALGVDTLRPWDVSEKSGGGVDIHGRPPLHPFDTVDELISGCSNVFHNMSPELGGMFDMLRERDSLDLESRKGKAPGGYQANLEKTRIPFIFMNAAGTQGNLTTMIHEAGHAFHSCYSSELDLIDERNPPLEFAEVASMSMELMSHPELGEFYSEEDARRAKADHLEGIVCFMPWMATIDAFQHWVYANPGHTREERAEYWLGLRRRFGPRTDWSGFEELKETSWQSQLHLFQVPFYYVEYGIAQLGALQLWQYHRKDAADALSRYARAMSLGNTKPLPELFGAAGLNLGFDEKHVSSLIGELNEALGEIQA</sequence>
<comment type="cofactor">
    <cofactor evidence="1">
        <name>Zn(2+)</name>
        <dbReference type="ChEBI" id="CHEBI:29105"/>
    </cofactor>
</comment>
<dbReference type="NCBIfam" id="TIGR02289">
    <property type="entry name" value="M3_not_pepF"/>
    <property type="match status" value="1"/>
</dbReference>
<evidence type="ECO:0000256" key="3">
    <source>
        <dbReference type="ARBA" id="ARBA00022723"/>
    </source>
</evidence>
<keyword evidence="6" id="KW-0482">Metalloprotease</keyword>
<dbReference type="PANTHER" id="PTHR11804">
    <property type="entry name" value="PROTEASE M3 THIMET OLIGOPEPTIDASE-RELATED"/>
    <property type="match status" value="1"/>
</dbReference>
<evidence type="ECO:0000256" key="4">
    <source>
        <dbReference type="ARBA" id="ARBA00022801"/>
    </source>
</evidence>
<gene>
    <name evidence="8" type="primary">pepB</name>
    <name evidence="8" type="synonym">pepF</name>
</gene>
<dbReference type="GO" id="GO:0006508">
    <property type="term" value="P:proteolysis"/>
    <property type="evidence" value="ECO:0007669"/>
    <property type="project" value="UniProtKB-KW"/>
</dbReference>
<accession>A0A075FGI7</accession>
<protein>
    <submittedName>
        <fullName evidence="8">Oligoendopeptidase M3 family (PepF, pepB)</fullName>
    </submittedName>
</protein>
<dbReference type="Pfam" id="PF01432">
    <property type="entry name" value="Peptidase_M3"/>
    <property type="match status" value="1"/>
</dbReference>
<dbReference type="SUPFAM" id="SSF55486">
    <property type="entry name" value="Metalloproteases ('zincins'), catalytic domain"/>
    <property type="match status" value="1"/>
</dbReference>
<dbReference type="InterPro" id="IPR001567">
    <property type="entry name" value="Pept_M3A_M3B_dom"/>
</dbReference>
<dbReference type="PANTHER" id="PTHR11804:SF48">
    <property type="entry name" value="PUTATIVE-RELATED"/>
    <property type="match status" value="1"/>
</dbReference>
<dbReference type="EMBL" id="KF900310">
    <property type="protein sequence ID" value="AIE90440.1"/>
    <property type="molecule type" value="Genomic_DNA"/>
</dbReference>
<dbReference type="GO" id="GO:0004222">
    <property type="term" value="F:metalloendopeptidase activity"/>
    <property type="evidence" value="ECO:0007669"/>
    <property type="project" value="InterPro"/>
</dbReference>
<dbReference type="InterPro" id="IPR011976">
    <property type="entry name" value="Pept_M3B_oligopep-rel"/>
</dbReference>
<proteinExistence type="predicted"/>
<feature type="domain" description="Peptidase M3A/M3B catalytic" evidence="7">
    <location>
        <begin position="165"/>
        <end position="545"/>
    </location>
</feature>
<keyword evidence="3" id="KW-0479">Metal-binding</keyword>
<dbReference type="GO" id="GO:0006518">
    <property type="term" value="P:peptide metabolic process"/>
    <property type="evidence" value="ECO:0007669"/>
    <property type="project" value="TreeGrafter"/>
</dbReference>
<keyword evidence="2" id="KW-0645">Protease</keyword>